<proteinExistence type="inferred from homology"/>
<comment type="similarity">
    <text evidence="1">Belongs to the zinc-containing alcohol dehydrogenase family. Quinone oxidoreductase subfamily.</text>
</comment>
<evidence type="ECO:0000313" key="4">
    <source>
        <dbReference type="Proteomes" id="UP001642483"/>
    </source>
</evidence>
<dbReference type="EMBL" id="CAWYQH010000152">
    <property type="protein sequence ID" value="CAK8696253.1"/>
    <property type="molecule type" value="Genomic_DNA"/>
</dbReference>
<evidence type="ECO:0000256" key="1">
    <source>
        <dbReference type="ARBA" id="ARBA00010371"/>
    </source>
</evidence>
<accession>A0ABP0GY92</accession>
<reference evidence="3 4" key="1">
    <citation type="submission" date="2024-02" db="EMBL/GenBank/DDBJ databases">
        <authorList>
            <person name="Daric V."/>
            <person name="Darras S."/>
        </authorList>
    </citation>
    <scope>NUCLEOTIDE SEQUENCE [LARGE SCALE GENOMIC DNA]</scope>
</reference>
<dbReference type="PANTHER" id="PTHR43677">
    <property type="entry name" value="SHORT-CHAIN DEHYDROGENASE/REDUCTASE"/>
    <property type="match status" value="1"/>
</dbReference>
<dbReference type="InterPro" id="IPR002364">
    <property type="entry name" value="Quin_OxRdtase/zeta-crystal_CS"/>
</dbReference>
<dbReference type="InterPro" id="IPR036291">
    <property type="entry name" value="NAD(P)-bd_dom_sf"/>
</dbReference>
<dbReference type="Gene3D" id="3.90.180.10">
    <property type="entry name" value="Medium-chain alcohol dehydrogenases, catalytic domain"/>
    <property type="match status" value="1"/>
</dbReference>
<dbReference type="SMART" id="SM00829">
    <property type="entry name" value="PKS_ER"/>
    <property type="match status" value="1"/>
</dbReference>
<dbReference type="SUPFAM" id="SSF50129">
    <property type="entry name" value="GroES-like"/>
    <property type="match status" value="1"/>
</dbReference>
<dbReference type="Proteomes" id="UP001642483">
    <property type="component" value="Unassembled WGS sequence"/>
</dbReference>
<gene>
    <name evidence="3" type="ORF">CVLEPA_LOCUS29423</name>
</gene>
<dbReference type="Pfam" id="PF00107">
    <property type="entry name" value="ADH_zinc_N"/>
    <property type="match status" value="1"/>
</dbReference>
<dbReference type="SUPFAM" id="SSF51735">
    <property type="entry name" value="NAD(P)-binding Rossmann-fold domains"/>
    <property type="match status" value="1"/>
</dbReference>
<protein>
    <recommendedName>
        <fullName evidence="2">Enoyl reductase (ER) domain-containing protein</fullName>
    </recommendedName>
</protein>
<dbReference type="Pfam" id="PF08240">
    <property type="entry name" value="ADH_N"/>
    <property type="match status" value="1"/>
</dbReference>
<name>A0ABP0GY92_CLALP</name>
<dbReference type="InterPro" id="IPR013149">
    <property type="entry name" value="ADH-like_C"/>
</dbReference>
<dbReference type="InterPro" id="IPR013154">
    <property type="entry name" value="ADH-like_N"/>
</dbReference>
<evidence type="ECO:0000313" key="3">
    <source>
        <dbReference type="EMBL" id="CAK8696253.1"/>
    </source>
</evidence>
<dbReference type="InterPro" id="IPR011032">
    <property type="entry name" value="GroES-like_sf"/>
</dbReference>
<organism evidence="3 4">
    <name type="scientific">Clavelina lepadiformis</name>
    <name type="common">Light-bulb sea squirt</name>
    <name type="synonym">Ascidia lepadiformis</name>
    <dbReference type="NCBI Taxonomy" id="159417"/>
    <lineage>
        <taxon>Eukaryota</taxon>
        <taxon>Metazoa</taxon>
        <taxon>Chordata</taxon>
        <taxon>Tunicata</taxon>
        <taxon>Ascidiacea</taxon>
        <taxon>Aplousobranchia</taxon>
        <taxon>Clavelinidae</taxon>
        <taxon>Clavelina</taxon>
    </lineage>
</organism>
<evidence type="ECO:0000259" key="2">
    <source>
        <dbReference type="SMART" id="SM00829"/>
    </source>
</evidence>
<feature type="domain" description="Enoyl reductase (ER)" evidence="2">
    <location>
        <begin position="20"/>
        <end position="345"/>
    </location>
</feature>
<comment type="caution">
    <text evidence="3">The sequence shown here is derived from an EMBL/GenBank/DDBJ whole genome shotgun (WGS) entry which is preliminary data.</text>
</comment>
<keyword evidence="4" id="KW-1185">Reference proteome</keyword>
<dbReference type="PROSITE" id="PS01162">
    <property type="entry name" value="QOR_ZETA_CRYSTAL"/>
    <property type="match status" value="1"/>
</dbReference>
<dbReference type="InterPro" id="IPR051397">
    <property type="entry name" value="Zn-ADH-like_protein"/>
</dbReference>
<dbReference type="Gene3D" id="3.40.50.720">
    <property type="entry name" value="NAD(P)-binding Rossmann-like Domain"/>
    <property type="match status" value="1"/>
</dbReference>
<dbReference type="InterPro" id="IPR020843">
    <property type="entry name" value="ER"/>
</dbReference>
<dbReference type="PANTHER" id="PTHR43677:SF3">
    <property type="entry name" value="PROSTAGLANDIN REDUCTASE 3"/>
    <property type="match status" value="1"/>
</dbReference>
<sequence length="355" mass="37911">MASGLPSVMRKVVVKSLSVNFREAIEVTTCALPKLKAQEVLIKNRFVGINASDINFTAGRYDPTQKPPFDAGFEAVGEIVATGDRVPSNLLGKSVAHLSNGAFSEYQAVSSERLFPIKSLKPVYLPCLVSGLTAKLALQSSAYLKAGETVLVTAAAGGTGQFAVQLAKLAGCHVIGTCSTNEKVDFLKRIGCDHAINISKEDLKHVLRTTYPKGIDVVYESVGGETYETCVNILANKGRLIVIGYISGYQDPMGVGNLKFARAAAALPVKLLTKSACVHGFFLFHYADQWKDAFLQLSDLLENGQLISTIDLGKSVNGEGFKGIDAIADAVDYLYSKKSIGKIVVDLEAPGSSKL</sequence>